<dbReference type="Proteomes" id="UP000053268">
    <property type="component" value="Unassembled WGS sequence"/>
</dbReference>
<accession>A0A194PMF0</accession>
<dbReference type="AlphaFoldDB" id="A0A194PMF0"/>
<evidence type="ECO:0000313" key="3">
    <source>
        <dbReference type="Proteomes" id="UP000053268"/>
    </source>
</evidence>
<protein>
    <submittedName>
        <fullName evidence="2">Uncharacterized protein</fullName>
    </submittedName>
</protein>
<feature type="compositionally biased region" description="Pro residues" evidence="1">
    <location>
        <begin position="1"/>
        <end position="16"/>
    </location>
</feature>
<reference evidence="2 3" key="1">
    <citation type="journal article" date="2015" name="Nat. Commun.">
        <title>Outbred genome sequencing and CRISPR/Cas9 gene editing in butterflies.</title>
        <authorList>
            <person name="Li X."/>
            <person name="Fan D."/>
            <person name="Zhang W."/>
            <person name="Liu G."/>
            <person name="Zhang L."/>
            <person name="Zhao L."/>
            <person name="Fang X."/>
            <person name="Chen L."/>
            <person name="Dong Y."/>
            <person name="Chen Y."/>
            <person name="Ding Y."/>
            <person name="Zhao R."/>
            <person name="Feng M."/>
            <person name="Zhu Y."/>
            <person name="Feng Y."/>
            <person name="Jiang X."/>
            <person name="Zhu D."/>
            <person name="Xiang H."/>
            <person name="Feng X."/>
            <person name="Li S."/>
            <person name="Wang J."/>
            <person name="Zhang G."/>
            <person name="Kronforst M.R."/>
            <person name="Wang W."/>
        </authorList>
    </citation>
    <scope>NUCLEOTIDE SEQUENCE [LARGE SCALE GENOMIC DNA]</scope>
    <source>
        <strain evidence="2">Ya'a_city_454_Px</strain>
        <tissue evidence="2">Whole body</tissue>
    </source>
</reference>
<organism evidence="2 3">
    <name type="scientific">Papilio xuthus</name>
    <name type="common">Asian swallowtail butterfly</name>
    <dbReference type="NCBI Taxonomy" id="66420"/>
    <lineage>
        <taxon>Eukaryota</taxon>
        <taxon>Metazoa</taxon>
        <taxon>Ecdysozoa</taxon>
        <taxon>Arthropoda</taxon>
        <taxon>Hexapoda</taxon>
        <taxon>Insecta</taxon>
        <taxon>Pterygota</taxon>
        <taxon>Neoptera</taxon>
        <taxon>Endopterygota</taxon>
        <taxon>Lepidoptera</taxon>
        <taxon>Glossata</taxon>
        <taxon>Ditrysia</taxon>
        <taxon>Papilionoidea</taxon>
        <taxon>Papilionidae</taxon>
        <taxon>Papilioninae</taxon>
        <taxon>Papilio</taxon>
    </lineage>
</organism>
<gene>
    <name evidence="2" type="ORF">RR46_05749</name>
</gene>
<keyword evidence="3" id="KW-1185">Reference proteome</keyword>
<sequence length="146" mass="15640">MNTPPVLPPAPPPAPPRSERGGTLSAVLHKCACRCSRCRSSWHLLHGELCDESASRLASPRLFDPVIIYVMYYVNKQLCNTPGWLLAVCGGGARALQQAVPAVRLLHVLELREQRLQVDLVARAGVARGAVADEVHESGAGAGRTS</sequence>
<evidence type="ECO:0000256" key="1">
    <source>
        <dbReference type="SAM" id="MobiDB-lite"/>
    </source>
</evidence>
<proteinExistence type="predicted"/>
<name>A0A194PMF0_PAPXU</name>
<dbReference type="EMBL" id="KQ459598">
    <property type="protein sequence ID" value="KPI94497.1"/>
    <property type="molecule type" value="Genomic_DNA"/>
</dbReference>
<feature type="region of interest" description="Disordered" evidence="1">
    <location>
        <begin position="1"/>
        <end position="21"/>
    </location>
</feature>
<evidence type="ECO:0000313" key="2">
    <source>
        <dbReference type="EMBL" id="KPI94497.1"/>
    </source>
</evidence>